<comment type="similarity">
    <text evidence="3">Belongs to the FdhD family.</text>
</comment>
<comment type="function">
    <text evidence="3">Required for formate dehydrogenase (FDH) activity. Acts as a sulfur carrier protein that transfers sulfur from IscS to the molybdenum cofactor prior to its insertion into FDH.</text>
</comment>
<comment type="caution">
    <text evidence="3">Lacks conserved residue(s) required for the propagation of feature annotation.</text>
</comment>
<comment type="caution">
    <text evidence="4">The sequence shown here is derived from an EMBL/GenBank/DDBJ whole genome shotgun (WGS) entry which is preliminary data.</text>
</comment>
<sequence>MNRVAPIAIQKVTASTMGEAQPDLLAVEEPMEIRLSYGEITDRQQRSISVTMRTPGHDFELALGFLFTEGIIQSRRQIHSIRHCTDLGRQEAAGNIVRVEVAPDVTVDLRSTERNFYTTSSCGVCGKASIEAVRNTDCPVLPPAEAFVDADIIHTLPQKLRATQAVFEYTGGLHAAAIFDQNGNLLLLREDVGRHNALDKVIGAAMQQDLLPLHQSVLFLSGRISFELVQKALMAGIPLVAAVGAPSSLAVQMAQETGMTLLGFVRNQTFNIYTHAERVLV</sequence>
<dbReference type="GO" id="GO:0006777">
    <property type="term" value="P:Mo-molybdopterin cofactor biosynthetic process"/>
    <property type="evidence" value="ECO:0007669"/>
    <property type="project" value="UniProtKB-UniRule"/>
</dbReference>
<dbReference type="InterPro" id="IPR016193">
    <property type="entry name" value="Cytidine_deaminase-like"/>
</dbReference>
<evidence type="ECO:0000256" key="2">
    <source>
        <dbReference type="ARBA" id="ARBA00023150"/>
    </source>
</evidence>
<dbReference type="RefSeq" id="WP_207335613.1">
    <property type="nucleotide sequence ID" value="NZ_JAFMYU010000007.1"/>
</dbReference>
<dbReference type="EMBL" id="JAFMYU010000007">
    <property type="protein sequence ID" value="MBO0931493.1"/>
    <property type="molecule type" value="Genomic_DNA"/>
</dbReference>
<comment type="subcellular location">
    <subcellularLocation>
        <location evidence="3">Cytoplasm</location>
    </subcellularLocation>
</comment>
<dbReference type="PANTHER" id="PTHR30592:SF1">
    <property type="entry name" value="SULFUR CARRIER PROTEIN FDHD"/>
    <property type="match status" value="1"/>
</dbReference>
<protein>
    <recommendedName>
        <fullName evidence="3">Sulfur carrier protein FdhD</fullName>
    </recommendedName>
</protein>
<dbReference type="PANTHER" id="PTHR30592">
    <property type="entry name" value="FORMATE DEHYDROGENASE"/>
    <property type="match status" value="1"/>
</dbReference>
<dbReference type="NCBIfam" id="TIGR00129">
    <property type="entry name" value="fdhD_narQ"/>
    <property type="match status" value="1"/>
</dbReference>
<keyword evidence="1 3" id="KW-0963">Cytoplasm</keyword>
<dbReference type="Gene3D" id="3.40.140.10">
    <property type="entry name" value="Cytidine Deaminase, domain 2"/>
    <property type="match status" value="1"/>
</dbReference>
<dbReference type="Pfam" id="PF02634">
    <property type="entry name" value="FdhD-NarQ"/>
    <property type="match status" value="1"/>
</dbReference>
<name>A0A939JZK1_9BACT</name>
<feature type="active site" description="Cysteine persulfide intermediate" evidence="3">
    <location>
        <position position="122"/>
    </location>
</feature>
<accession>A0A939JZK1</accession>
<dbReference type="GO" id="GO:0016783">
    <property type="term" value="F:sulfurtransferase activity"/>
    <property type="evidence" value="ECO:0007669"/>
    <property type="project" value="InterPro"/>
</dbReference>
<dbReference type="PIRSF" id="PIRSF015626">
    <property type="entry name" value="FdhD"/>
    <property type="match status" value="1"/>
</dbReference>
<dbReference type="AlphaFoldDB" id="A0A939JZK1"/>
<dbReference type="Proteomes" id="UP000664795">
    <property type="component" value="Unassembled WGS sequence"/>
</dbReference>
<gene>
    <name evidence="3 4" type="primary">fdhD</name>
    <name evidence="4" type="ORF">J2I48_10835</name>
</gene>
<keyword evidence="5" id="KW-1185">Reference proteome</keyword>
<keyword evidence="2 3" id="KW-0501">Molybdenum cofactor biosynthesis</keyword>
<dbReference type="HAMAP" id="MF_00187">
    <property type="entry name" value="FdhD"/>
    <property type="match status" value="1"/>
</dbReference>
<evidence type="ECO:0000313" key="5">
    <source>
        <dbReference type="Proteomes" id="UP000664795"/>
    </source>
</evidence>
<dbReference type="Gene3D" id="3.10.20.10">
    <property type="match status" value="1"/>
</dbReference>
<dbReference type="SUPFAM" id="SSF53927">
    <property type="entry name" value="Cytidine deaminase-like"/>
    <property type="match status" value="1"/>
</dbReference>
<organism evidence="4 5">
    <name type="scientific">Fibrella aquatilis</name>
    <dbReference type="NCBI Taxonomy" id="2817059"/>
    <lineage>
        <taxon>Bacteria</taxon>
        <taxon>Pseudomonadati</taxon>
        <taxon>Bacteroidota</taxon>
        <taxon>Cytophagia</taxon>
        <taxon>Cytophagales</taxon>
        <taxon>Spirosomataceae</taxon>
        <taxon>Fibrella</taxon>
    </lineage>
</organism>
<evidence type="ECO:0000313" key="4">
    <source>
        <dbReference type="EMBL" id="MBO0931493.1"/>
    </source>
</evidence>
<dbReference type="GO" id="GO:0005737">
    <property type="term" value="C:cytoplasm"/>
    <property type="evidence" value="ECO:0007669"/>
    <property type="project" value="UniProtKB-SubCell"/>
</dbReference>
<evidence type="ECO:0000256" key="1">
    <source>
        <dbReference type="ARBA" id="ARBA00022490"/>
    </source>
</evidence>
<dbReference type="InterPro" id="IPR003786">
    <property type="entry name" value="FdhD"/>
</dbReference>
<proteinExistence type="inferred from homology"/>
<evidence type="ECO:0000256" key="3">
    <source>
        <dbReference type="HAMAP-Rule" id="MF_00187"/>
    </source>
</evidence>
<reference evidence="4 5" key="1">
    <citation type="submission" date="2021-03" db="EMBL/GenBank/DDBJ databases">
        <title>Fibrella sp. HMF5036 genome sequencing and assembly.</title>
        <authorList>
            <person name="Kang H."/>
            <person name="Kim H."/>
            <person name="Bae S."/>
            <person name="Joh K."/>
        </authorList>
    </citation>
    <scope>NUCLEOTIDE SEQUENCE [LARGE SCALE GENOMIC DNA]</scope>
    <source>
        <strain evidence="4 5">HMF5036</strain>
    </source>
</reference>
<dbReference type="NCBIfam" id="NF001943">
    <property type="entry name" value="PRK00724.1-2"/>
    <property type="match status" value="1"/>
</dbReference>
<dbReference type="GO" id="GO:0097163">
    <property type="term" value="F:sulfur carrier activity"/>
    <property type="evidence" value="ECO:0007669"/>
    <property type="project" value="UniProtKB-UniRule"/>
</dbReference>